<reference evidence="1" key="2">
    <citation type="submission" date="2025-08" db="UniProtKB">
        <authorList>
            <consortium name="Ensembl"/>
        </authorList>
    </citation>
    <scope>IDENTIFICATION</scope>
</reference>
<name>A0A4W5KY46_9TELE</name>
<evidence type="ECO:0000313" key="1">
    <source>
        <dbReference type="Ensembl" id="ENSHHUP00000021757.1"/>
    </source>
</evidence>
<dbReference type="Ensembl" id="ENSHHUT00000022571.1">
    <property type="protein sequence ID" value="ENSHHUP00000021757.1"/>
    <property type="gene ID" value="ENSHHUG00000013633.1"/>
</dbReference>
<reference evidence="1" key="3">
    <citation type="submission" date="2025-09" db="UniProtKB">
        <authorList>
            <consortium name="Ensembl"/>
        </authorList>
    </citation>
    <scope>IDENTIFICATION</scope>
</reference>
<organism evidence="1 2">
    <name type="scientific">Hucho hucho</name>
    <name type="common">huchen</name>
    <dbReference type="NCBI Taxonomy" id="62062"/>
    <lineage>
        <taxon>Eukaryota</taxon>
        <taxon>Metazoa</taxon>
        <taxon>Chordata</taxon>
        <taxon>Craniata</taxon>
        <taxon>Vertebrata</taxon>
        <taxon>Euteleostomi</taxon>
        <taxon>Actinopterygii</taxon>
        <taxon>Neopterygii</taxon>
        <taxon>Teleostei</taxon>
        <taxon>Protacanthopterygii</taxon>
        <taxon>Salmoniformes</taxon>
        <taxon>Salmonidae</taxon>
        <taxon>Salmoninae</taxon>
        <taxon>Hucho</taxon>
    </lineage>
</organism>
<dbReference type="STRING" id="62062.ENSHHUP00000021757"/>
<keyword evidence="2" id="KW-1185">Reference proteome</keyword>
<dbReference type="Proteomes" id="UP000314982">
    <property type="component" value="Unassembled WGS sequence"/>
</dbReference>
<sequence length="73" mass="7975">MLLLLFTGTRKSVSRLSMTDFSIDLNQEQLISASIQTMEAISDTEDQEDLGKLTEADKANTGRVSSTVLAHNS</sequence>
<proteinExistence type="predicted"/>
<protein>
    <submittedName>
        <fullName evidence="1">Uncharacterized protein</fullName>
    </submittedName>
</protein>
<dbReference type="AlphaFoldDB" id="A0A4W5KY46"/>
<accession>A0A4W5KY46</accession>
<evidence type="ECO:0000313" key="2">
    <source>
        <dbReference type="Proteomes" id="UP000314982"/>
    </source>
</evidence>
<reference evidence="2" key="1">
    <citation type="submission" date="2018-06" db="EMBL/GenBank/DDBJ databases">
        <title>Genome assembly of Danube salmon.</title>
        <authorList>
            <person name="Macqueen D.J."/>
            <person name="Gundappa M.K."/>
        </authorList>
    </citation>
    <scope>NUCLEOTIDE SEQUENCE [LARGE SCALE GENOMIC DNA]</scope>
</reference>